<evidence type="ECO:0000256" key="3">
    <source>
        <dbReference type="ARBA" id="ARBA00022771"/>
    </source>
</evidence>
<reference evidence="10 11" key="1">
    <citation type="journal article" date="2011" name="J. Gen. Appl. Microbiol.">
        <title>Draft genome sequencing of the enigmatic yeast Saitoella complicata.</title>
        <authorList>
            <person name="Nishida H."/>
            <person name="Hamamoto M."/>
            <person name="Sugiyama J."/>
        </authorList>
    </citation>
    <scope>NUCLEOTIDE SEQUENCE [LARGE SCALE GENOMIC DNA]</scope>
    <source>
        <strain evidence="10 11">NRRL Y-17804</strain>
    </source>
</reference>
<feature type="compositionally biased region" description="Low complexity" evidence="8">
    <location>
        <begin position="247"/>
        <end position="258"/>
    </location>
</feature>
<dbReference type="AlphaFoldDB" id="A0A0E9NQ16"/>
<dbReference type="OMA" id="KQAVFFG"/>
<evidence type="ECO:0000256" key="5">
    <source>
        <dbReference type="ARBA" id="ARBA00023015"/>
    </source>
</evidence>
<accession>A0A0E9NQ16</accession>
<evidence type="ECO:0000256" key="2">
    <source>
        <dbReference type="ARBA" id="ARBA00022723"/>
    </source>
</evidence>
<sequence length="621" mass="68666">MFQYGTHIPNSRAAALRPVRACLDEVMERTLPLFPAQVLPRIPNAEACVTISPTASPKATRVRQILPTNNTTGSSSVTTANDDLIERETSMGRKAKSSSRQKKDGKANKEEADVDVDGIADQIDESKPSVERDSTIQSREQQEEGNVALARSLASEEGNTRSAPTFNEKDSTLQSREGEDEAFARQSVAEQDAEYAQQSKRRRGRPKASETKATPRPTAAKRTRRKSTKAKSLEEDTVEFDDDVKASAPAPASSPPTRRSGRARTTTKRSYNEDDEDDEDELVVDDSESTPVKPSKFPASAPSTAKKRRGKAIVNMDTTHLLTSDKSRLLDVDLHDIINQEMWDILTPDQKAECLALVPDLDRVYPQDTDTDPPEKYLSKADLIPSFFQRNQFLREAIADFVACLESDAYGNEALKTALATNEQRKQGKFDAWKDQEFERYWGQKQRLDSYAVAGDARGVSFADVVKASGACVGDVWVYHRSFGKGKGRAAIPVRKEIHLMAIDPQTSALTFSVPAGVLELLTPDGPALTVENIISATGLETVILDIDSRTTKQTRPNGNAWKRFRVRRRNQDLGSLFEIRQRVWGVDTYPLFLSVGELGNHGTPWNVHDTICASVVGVGQ</sequence>
<keyword evidence="7" id="KW-0539">Nucleus</keyword>
<comment type="caution">
    <text evidence="10">The sequence shown here is derived from an EMBL/GenBank/DDBJ whole genome shotgun (WGS) entry which is preliminary data.</text>
</comment>
<reference evidence="10 11" key="3">
    <citation type="journal article" date="2015" name="Genome Announc.">
        <title>Draft Genome Sequence of the Archiascomycetous Yeast Saitoella complicata.</title>
        <authorList>
            <person name="Yamauchi K."/>
            <person name="Kondo S."/>
            <person name="Hamamoto M."/>
            <person name="Takahashi Y."/>
            <person name="Ogura Y."/>
            <person name="Hayashi T."/>
            <person name="Nishida H."/>
        </authorList>
    </citation>
    <scope>NUCLEOTIDE SEQUENCE [LARGE SCALE GENOMIC DNA]</scope>
    <source>
        <strain evidence="10 11">NRRL Y-17804</strain>
    </source>
</reference>
<organism evidence="10 11">
    <name type="scientific">Saitoella complicata (strain BCRC 22490 / CBS 7301 / JCM 7358 / NBRC 10748 / NRRL Y-17804)</name>
    <dbReference type="NCBI Taxonomy" id="698492"/>
    <lineage>
        <taxon>Eukaryota</taxon>
        <taxon>Fungi</taxon>
        <taxon>Dikarya</taxon>
        <taxon>Ascomycota</taxon>
        <taxon>Taphrinomycotina</taxon>
        <taxon>Taphrinomycotina incertae sedis</taxon>
        <taxon>Saitoella</taxon>
    </lineage>
</organism>
<feature type="compositionally biased region" description="Basic and acidic residues" evidence="8">
    <location>
        <begin position="124"/>
        <end position="134"/>
    </location>
</feature>
<dbReference type="Pfam" id="PF13919">
    <property type="entry name" value="ASXH"/>
    <property type="match status" value="1"/>
</dbReference>
<evidence type="ECO:0000256" key="1">
    <source>
        <dbReference type="ARBA" id="ARBA00004123"/>
    </source>
</evidence>
<dbReference type="InterPro" id="IPR044867">
    <property type="entry name" value="DEUBAD_dom"/>
</dbReference>
<evidence type="ECO:0000256" key="6">
    <source>
        <dbReference type="ARBA" id="ARBA00023163"/>
    </source>
</evidence>
<feature type="domain" description="DEUBAD" evidence="9">
    <location>
        <begin position="325"/>
        <end position="447"/>
    </location>
</feature>
<feature type="compositionally biased region" description="Acidic residues" evidence="8">
    <location>
        <begin position="273"/>
        <end position="288"/>
    </location>
</feature>
<dbReference type="InterPro" id="IPR028020">
    <property type="entry name" value="ASX_DEUBAD_dom"/>
</dbReference>
<dbReference type="PROSITE" id="PS51916">
    <property type="entry name" value="DEUBAD"/>
    <property type="match status" value="1"/>
</dbReference>
<keyword evidence="2" id="KW-0479">Metal-binding</keyword>
<comment type="subcellular location">
    <subcellularLocation>
        <location evidence="1">Nucleus</location>
    </subcellularLocation>
</comment>
<dbReference type="GO" id="GO:0008270">
    <property type="term" value="F:zinc ion binding"/>
    <property type="evidence" value="ECO:0007669"/>
    <property type="project" value="UniProtKB-KW"/>
</dbReference>
<dbReference type="EMBL" id="BACD03000052">
    <property type="protein sequence ID" value="GAO51791.1"/>
    <property type="molecule type" value="Genomic_DNA"/>
</dbReference>
<gene>
    <name evidence="10" type="ORF">G7K_5882-t1</name>
</gene>
<dbReference type="STRING" id="698492.A0A0E9NQ16"/>
<evidence type="ECO:0000256" key="4">
    <source>
        <dbReference type="ARBA" id="ARBA00022833"/>
    </source>
</evidence>
<feature type="region of interest" description="Disordered" evidence="8">
    <location>
        <begin position="56"/>
        <end position="310"/>
    </location>
</feature>
<keyword evidence="6" id="KW-0804">Transcription</keyword>
<proteinExistence type="predicted"/>
<evidence type="ECO:0000313" key="10">
    <source>
        <dbReference type="EMBL" id="GAO51791.1"/>
    </source>
</evidence>
<feature type="compositionally biased region" description="Low complexity" evidence="8">
    <location>
        <begin position="68"/>
        <end position="81"/>
    </location>
</feature>
<dbReference type="GO" id="GO:0005634">
    <property type="term" value="C:nucleus"/>
    <property type="evidence" value="ECO:0007669"/>
    <property type="project" value="UniProtKB-SubCell"/>
</dbReference>
<evidence type="ECO:0000313" key="11">
    <source>
        <dbReference type="Proteomes" id="UP000033140"/>
    </source>
</evidence>
<feature type="compositionally biased region" description="Basic residues" evidence="8">
    <location>
        <begin position="219"/>
        <end position="229"/>
    </location>
</feature>
<evidence type="ECO:0000256" key="7">
    <source>
        <dbReference type="ARBA" id="ARBA00023242"/>
    </source>
</evidence>
<evidence type="ECO:0000259" key="9">
    <source>
        <dbReference type="PROSITE" id="PS51916"/>
    </source>
</evidence>
<evidence type="ECO:0000256" key="8">
    <source>
        <dbReference type="SAM" id="MobiDB-lite"/>
    </source>
</evidence>
<keyword evidence="11" id="KW-1185">Reference proteome</keyword>
<keyword evidence="4" id="KW-0862">Zinc</keyword>
<protein>
    <recommendedName>
        <fullName evidence="9">DEUBAD domain-containing protein</fullName>
    </recommendedName>
</protein>
<keyword evidence="3" id="KW-0863">Zinc-finger</keyword>
<feature type="compositionally biased region" description="Basic and acidic residues" evidence="8">
    <location>
        <begin position="101"/>
        <end position="111"/>
    </location>
</feature>
<dbReference type="Proteomes" id="UP000033140">
    <property type="component" value="Unassembled WGS sequence"/>
</dbReference>
<reference evidence="10 11" key="2">
    <citation type="journal article" date="2014" name="J. Gen. Appl. Microbiol.">
        <title>The early diverging ascomycetous budding yeast Saitoella complicata has three histone deacetylases belonging to the Clr6, Hos2, and Rpd3 lineages.</title>
        <authorList>
            <person name="Nishida H."/>
            <person name="Matsumoto T."/>
            <person name="Kondo S."/>
            <person name="Hamamoto M."/>
            <person name="Yoshikawa H."/>
        </authorList>
    </citation>
    <scope>NUCLEOTIDE SEQUENCE [LARGE SCALE GENOMIC DNA]</scope>
    <source>
        <strain evidence="10 11">NRRL Y-17804</strain>
    </source>
</reference>
<name>A0A0E9NQ16_SAICN</name>
<keyword evidence="5" id="KW-0805">Transcription regulation</keyword>